<evidence type="ECO:0000259" key="12">
    <source>
        <dbReference type="PROSITE" id="PS01033"/>
    </source>
</evidence>
<dbReference type="InterPro" id="IPR000971">
    <property type="entry name" value="Globin"/>
</dbReference>
<dbReference type="Gene3D" id="1.10.490.10">
    <property type="entry name" value="Globins"/>
    <property type="match status" value="1"/>
</dbReference>
<evidence type="ECO:0000256" key="9">
    <source>
        <dbReference type="ARBA" id="ARBA00048649"/>
    </source>
</evidence>
<evidence type="ECO:0000313" key="14">
    <source>
        <dbReference type="EMBL" id="GAA2595315.1"/>
    </source>
</evidence>
<evidence type="ECO:0000256" key="5">
    <source>
        <dbReference type="ARBA" id="ARBA00022714"/>
    </source>
</evidence>
<keyword evidence="15" id="KW-1185">Reference proteome</keyword>
<organism evidence="14 15">
    <name type="scientific">Actinomadura fulvescens</name>
    <dbReference type="NCBI Taxonomy" id="46160"/>
    <lineage>
        <taxon>Bacteria</taxon>
        <taxon>Bacillati</taxon>
        <taxon>Actinomycetota</taxon>
        <taxon>Actinomycetes</taxon>
        <taxon>Streptosporangiales</taxon>
        <taxon>Thermomonosporaceae</taxon>
        <taxon>Actinomadura</taxon>
    </lineage>
</organism>
<dbReference type="PRINTS" id="PR00410">
    <property type="entry name" value="PHEHYDRXLASE"/>
</dbReference>
<gene>
    <name evidence="14" type="ORF">GCM10010411_30830</name>
</gene>
<dbReference type="InterPro" id="IPR012292">
    <property type="entry name" value="Globin/Proto"/>
</dbReference>
<dbReference type="InterPro" id="IPR008333">
    <property type="entry name" value="Cbr1-like_FAD-bd_dom"/>
</dbReference>
<protein>
    <recommendedName>
        <fullName evidence="4">nitric oxide dioxygenase</fullName>
        <ecNumber evidence="4">1.14.12.17</ecNumber>
    </recommendedName>
</protein>
<dbReference type="InterPro" id="IPR017938">
    <property type="entry name" value="Riboflavin_synthase-like_b-brl"/>
</dbReference>
<dbReference type="SUPFAM" id="SSF52343">
    <property type="entry name" value="Ferredoxin reductase-like, C-terminal NADP-linked domain"/>
    <property type="match status" value="1"/>
</dbReference>
<dbReference type="SUPFAM" id="SSF63380">
    <property type="entry name" value="Riboflavin synthase domain-like"/>
    <property type="match status" value="1"/>
</dbReference>
<sequence length="380" mass="41811">MSLEPRVVKENFTQLGTSGDKAAAYFYGRLFAENPRLRALFPPAMDVQRDRLFHALTKIVWSLDSPGALAAYLSQLGRDHRKFGVLREHYPAVGAALIATLRRFSDDWTPEIEAAWIAAYREASTLMLAAADEDAAQAPPWWVAEVHDHDRRSHDLAVLTLRPGQPFPFTAGQYLTVQSARWPRVWRPYSIANAPRSDGMVRLHVRAVPGGWVSGALVRHTRTGDSVLLGPALGTMTLDPDSGRDLLLIAGGTGLAPAKALAEQAVMSGRRRAIHLLVGARTQRDLYDLPELRLLESGCPGLRVIPVLSEEPDFDGMRGRLPDVLCRFDGWDDHDVYVSGPTDMIRTSVGELQRLGVPPARIHHDLLGAEEALHGTGARP</sequence>
<comment type="similarity">
    <text evidence="3">In the C-terminal section; belongs to the flavoprotein pyridine nucleotide cytochrome reductase family.</text>
</comment>
<keyword evidence="11" id="KW-0813">Transport</keyword>
<dbReference type="InterPro" id="IPR017927">
    <property type="entry name" value="FAD-bd_FR_type"/>
</dbReference>
<dbReference type="PANTHER" id="PTHR47354:SF5">
    <property type="entry name" value="PROTEIN RFBI"/>
    <property type="match status" value="1"/>
</dbReference>
<comment type="catalytic activity">
    <reaction evidence="10">
        <text>2 nitric oxide + NADPH + 2 O2 = 2 nitrate + NADP(+) + H(+)</text>
        <dbReference type="Rhea" id="RHEA:19465"/>
        <dbReference type="ChEBI" id="CHEBI:15378"/>
        <dbReference type="ChEBI" id="CHEBI:15379"/>
        <dbReference type="ChEBI" id="CHEBI:16480"/>
        <dbReference type="ChEBI" id="CHEBI:17632"/>
        <dbReference type="ChEBI" id="CHEBI:57783"/>
        <dbReference type="ChEBI" id="CHEBI:58349"/>
        <dbReference type="EC" id="1.14.12.17"/>
    </reaction>
</comment>
<comment type="caution">
    <text evidence="14">The sequence shown here is derived from an EMBL/GenBank/DDBJ whole genome shotgun (WGS) entry which is preliminary data.</text>
</comment>
<dbReference type="Proteomes" id="UP001501509">
    <property type="component" value="Unassembled WGS sequence"/>
</dbReference>
<keyword evidence="6" id="KW-0521">NADP</keyword>
<reference evidence="14 15" key="1">
    <citation type="journal article" date="2019" name="Int. J. Syst. Evol. Microbiol.">
        <title>The Global Catalogue of Microorganisms (GCM) 10K type strain sequencing project: providing services to taxonomists for standard genome sequencing and annotation.</title>
        <authorList>
            <consortium name="The Broad Institute Genomics Platform"/>
            <consortium name="The Broad Institute Genome Sequencing Center for Infectious Disease"/>
            <person name="Wu L."/>
            <person name="Ma J."/>
        </authorList>
    </citation>
    <scope>NUCLEOTIDE SEQUENCE [LARGE SCALE GENOMIC DNA]</scope>
    <source>
        <strain evidence="14 15">JCM 6833</strain>
    </source>
</reference>
<dbReference type="InterPro" id="IPR039261">
    <property type="entry name" value="FNR_nucleotide-bd"/>
</dbReference>
<dbReference type="RefSeq" id="WP_344541427.1">
    <property type="nucleotide sequence ID" value="NZ_BAAATD010000003.1"/>
</dbReference>
<accession>A0ABN3PP91</accession>
<comment type="similarity">
    <text evidence="11">Belongs to the globin family.</text>
</comment>
<dbReference type="InterPro" id="IPR001433">
    <property type="entry name" value="OxRdtase_FAD/NAD-bd"/>
</dbReference>
<evidence type="ECO:0000256" key="2">
    <source>
        <dbReference type="ARBA" id="ARBA00001974"/>
    </source>
</evidence>
<comment type="cofactor">
    <cofactor evidence="1">
        <name>heme b</name>
        <dbReference type="ChEBI" id="CHEBI:60344"/>
    </cofactor>
</comment>
<proteinExistence type="inferred from homology"/>
<dbReference type="Pfam" id="PF00970">
    <property type="entry name" value="FAD_binding_6"/>
    <property type="match status" value="1"/>
</dbReference>
<feature type="domain" description="FAD-binding FR-type" evidence="13">
    <location>
        <begin position="139"/>
        <end position="239"/>
    </location>
</feature>
<dbReference type="PROSITE" id="PS51384">
    <property type="entry name" value="FAD_FR"/>
    <property type="match status" value="1"/>
</dbReference>
<evidence type="ECO:0000313" key="15">
    <source>
        <dbReference type="Proteomes" id="UP001501509"/>
    </source>
</evidence>
<keyword evidence="7" id="KW-0411">Iron-sulfur</keyword>
<dbReference type="InterPro" id="IPR050415">
    <property type="entry name" value="MRET"/>
</dbReference>
<keyword evidence="11" id="KW-0479">Metal-binding</keyword>
<dbReference type="InterPro" id="IPR009050">
    <property type="entry name" value="Globin-like_sf"/>
</dbReference>
<keyword evidence="5" id="KW-0001">2Fe-2S</keyword>
<evidence type="ECO:0000256" key="10">
    <source>
        <dbReference type="ARBA" id="ARBA00049433"/>
    </source>
</evidence>
<keyword evidence="11" id="KW-0408">Iron</keyword>
<feature type="domain" description="Globin" evidence="12">
    <location>
        <begin position="1"/>
        <end position="132"/>
    </location>
</feature>
<dbReference type="Pfam" id="PF00175">
    <property type="entry name" value="NAD_binding_1"/>
    <property type="match status" value="1"/>
</dbReference>
<name>A0ABN3PP91_9ACTN</name>
<keyword evidence="11" id="KW-0561">Oxygen transport</keyword>
<dbReference type="Gene3D" id="2.40.30.10">
    <property type="entry name" value="Translation factors"/>
    <property type="match status" value="1"/>
</dbReference>
<evidence type="ECO:0000256" key="11">
    <source>
        <dbReference type="RuleBase" id="RU000356"/>
    </source>
</evidence>
<evidence type="ECO:0000256" key="6">
    <source>
        <dbReference type="ARBA" id="ARBA00022857"/>
    </source>
</evidence>
<dbReference type="PANTHER" id="PTHR47354">
    <property type="entry name" value="NADH OXIDOREDUCTASE HCR"/>
    <property type="match status" value="1"/>
</dbReference>
<keyword evidence="11" id="KW-0349">Heme</keyword>
<dbReference type="EC" id="1.14.12.17" evidence="4"/>
<evidence type="ECO:0000256" key="7">
    <source>
        <dbReference type="ARBA" id="ARBA00023014"/>
    </source>
</evidence>
<evidence type="ECO:0000256" key="8">
    <source>
        <dbReference type="ARBA" id="ARBA00023027"/>
    </source>
</evidence>
<dbReference type="EMBL" id="BAAATD010000003">
    <property type="protein sequence ID" value="GAA2595315.1"/>
    <property type="molecule type" value="Genomic_DNA"/>
</dbReference>
<dbReference type="CDD" id="cd19753">
    <property type="entry name" value="Mb-like_oxidoreductase"/>
    <property type="match status" value="1"/>
</dbReference>
<keyword evidence="8" id="KW-0520">NAD</keyword>
<dbReference type="CDD" id="cd06187">
    <property type="entry name" value="O2ase_reductase_like"/>
    <property type="match status" value="1"/>
</dbReference>
<evidence type="ECO:0000259" key="13">
    <source>
        <dbReference type="PROSITE" id="PS51384"/>
    </source>
</evidence>
<comment type="cofactor">
    <cofactor evidence="2">
        <name>FAD</name>
        <dbReference type="ChEBI" id="CHEBI:57692"/>
    </cofactor>
</comment>
<evidence type="ECO:0000256" key="1">
    <source>
        <dbReference type="ARBA" id="ARBA00001970"/>
    </source>
</evidence>
<comment type="catalytic activity">
    <reaction evidence="9">
        <text>2 nitric oxide + NADH + 2 O2 = 2 nitrate + NAD(+) + H(+)</text>
        <dbReference type="Rhea" id="RHEA:19469"/>
        <dbReference type="ChEBI" id="CHEBI:15378"/>
        <dbReference type="ChEBI" id="CHEBI:15379"/>
        <dbReference type="ChEBI" id="CHEBI:16480"/>
        <dbReference type="ChEBI" id="CHEBI:17632"/>
        <dbReference type="ChEBI" id="CHEBI:57540"/>
        <dbReference type="ChEBI" id="CHEBI:57945"/>
        <dbReference type="EC" id="1.14.12.17"/>
    </reaction>
</comment>
<evidence type="ECO:0000256" key="3">
    <source>
        <dbReference type="ARBA" id="ARBA00006401"/>
    </source>
</evidence>
<dbReference type="PROSITE" id="PS01033">
    <property type="entry name" value="GLOBIN"/>
    <property type="match status" value="1"/>
</dbReference>
<dbReference type="SUPFAM" id="SSF46458">
    <property type="entry name" value="Globin-like"/>
    <property type="match status" value="1"/>
</dbReference>
<evidence type="ECO:0000256" key="4">
    <source>
        <dbReference type="ARBA" id="ARBA00012229"/>
    </source>
</evidence>
<dbReference type="Pfam" id="PF00042">
    <property type="entry name" value="Globin"/>
    <property type="match status" value="1"/>
</dbReference>
<dbReference type="Gene3D" id="3.40.50.80">
    <property type="entry name" value="Nucleotide-binding domain of ferredoxin-NADP reductase (FNR) module"/>
    <property type="match status" value="1"/>
</dbReference>